<reference evidence="1 2" key="1">
    <citation type="submission" date="2020-07" db="EMBL/GenBank/DDBJ databases">
        <title>Comparative genomics of pyrophilous fungi reveals a link between fire events and developmental genes.</title>
        <authorList>
            <consortium name="DOE Joint Genome Institute"/>
            <person name="Steindorff A.S."/>
            <person name="Carver A."/>
            <person name="Calhoun S."/>
            <person name="Stillman K."/>
            <person name="Liu H."/>
            <person name="Lipzen A."/>
            <person name="Pangilinan J."/>
            <person name="Labutti K."/>
            <person name="Bruns T.D."/>
            <person name="Grigoriev I.V."/>
        </authorList>
    </citation>
    <scope>NUCLEOTIDE SEQUENCE [LARGE SCALE GENOMIC DNA]</scope>
    <source>
        <strain evidence="1 2">CBS 144469</strain>
    </source>
</reference>
<dbReference type="EMBL" id="JACGCI010000041">
    <property type="protein sequence ID" value="KAF6752988.1"/>
    <property type="molecule type" value="Genomic_DNA"/>
</dbReference>
<evidence type="ECO:0000313" key="2">
    <source>
        <dbReference type="Proteomes" id="UP000521943"/>
    </source>
</evidence>
<evidence type="ECO:0000313" key="1">
    <source>
        <dbReference type="EMBL" id="KAF6752988.1"/>
    </source>
</evidence>
<organism evidence="1 2">
    <name type="scientific">Ephemerocybe angulata</name>
    <dbReference type="NCBI Taxonomy" id="980116"/>
    <lineage>
        <taxon>Eukaryota</taxon>
        <taxon>Fungi</taxon>
        <taxon>Dikarya</taxon>
        <taxon>Basidiomycota</taxon>
        <taxon>Agaricomycotina</taxon>
        <taxon>Agaricomycetes</taxon>
        <taxon>Agaricomycetidae</taxon>
        <taxon>Agaricales</taxon>
        <taxon>Agaricineae</taxon>
        <taxon>Psathyrellaceae</taxon>
        <taxon>Ephemerocybe</taxon>
    </lineage>
</organism>
<gene>
    <name evidence="1" type="ORF">DFP72DRAFT_814593</name>
</gene>
<keyword evidence="2" id="KW-1185">Reference proteome</keyword>
<dbReference type="OrthoDB" id="341421at2759"/>
<comment type="caution">
    <text evidence="1">The sequence shown here is derived from an EMBL/GenBank/DDBJ whole genome shotgun (WGS) entry which is preliminary data.</text>
</comment>
<protein>
    <submittedName>
        <fullName evidence="1">Uncharacterized protein</fullName>
    </submittedName>
</protein>
<name>A0A8H6M2D1_9AGAR</name>
<dbReference type="Proteomes" id="UP000521943">
    <property type="component" value="Unassembled WGS sequence"/>
</dbReference>
<sequence>MDQSGYHFFKFGENMYKGGMVPESMVWYAFALGKMANMEDVLQSVPTADLPVKVPDDMPTESVALVWKTICEYFRDKPDITAATCESAYSVLLMFAPGNELKPFQRRFLTTSKGTFLLKCLQVSGGFTLASLALDKGDRSEAARRYREALELAEGEVVGVFRGREPRPGLEMWIARDVEGMKGEVGRCFGAGGGWVCGVWQGGEWAEEVWEVRESQV</sequence>
<dbReference type="AlphaFoldDB" id="A0A8H6M2D1"/>
<proteinExistence type="predicted"/>
<accession>A0A8H6M2D1</accession>